<gene>
    <name evidence="5" type="ORF">KCU76_g4620</name>
</gene>
<dbReference type="InterPro" id="IPR057326">
    <property type="entry name" value="KR_dom"/>
</dbReference>
<dbReference type="GO" id="GO:0016491">
    <property type="term" value="F:oxidoreductase activity"/>
    <property type="evidence" value="ECO:0007669"/>
    <property type="project" value="UniProtKB-KW"/>
</dbReference>
<dbReference type="FunFam" id="3.40.50.720:FF:000084">
    <property type="entry name" value="Short-chain dehydrogenase reductase"/>
    <property type="match status" value="1"/>
</dbReference>
<dbReference type="AlphaFoldDB" id="A0A9P8EPY4"/>
<comment type="similarity">
    <text evidence="1">Belongs to the short-chain dehydrogenases/reductases (SDR) family.</text>
</comment>
<dbReference type="PRINTS" id="PR00080">
    <property type="entry name" value="SDRFAMILY"/>
</dbReference>
<dbReference type="Proteomes" id="UP000779574">
    <property type="component" value="Unassembled WGS sequence"/>
</dbReference>
<reference evidence="5" key="1">
    <citation type="journal article" date="2021" name="J Fungi (Basel)">
        <title>Virulence traits and population genomics of the black yeast Aureobasidium melanogenum.</title>
        <authorList>
            <person name="Cernosa A."/>
            <person name="Sun X."/>
            <person name="Gostincar C."/>
            <person name="Fang C."/>
            <person name="Gunde-Cimerman N."/>
            <person name="Song Z."/>
        </authorList>
    </citation>
    <scope>NUCLEOTIDE SEQUENCE</scope>
    <source>
        <strain evidence="5">EXF-9911</strain>
    </source>
</reference>
<reference evidence="5" key="2">
    <citation type="submission" date="2021-08" db="EMBL/GenBank/DDBJ databases">
        <authorList>
            <person name="Gostincar C."/>
            <person name="Sun X."/>
            <person name="Song Z."/>
            <person name="Gunde-Cimerman N."/>
        </authorList>
    </citation>
    <scope>NUCLEOTIDE SEQUENCE</scope>
    <source>
        <strain evidence="5">EXF-9911</strain>
    </source>
</reference>
<accession>A0A9P8EPY4</accession>
<dbReference type="Gene3D" id="3.40.50.720">
    <property type="entry name" value="NAD(P)-binding Rossmann-like Domain"/>
    <property type="match status" value="1"/>
</dbReference>
<evidence type="ECO:0000256" key="1">
    <source>
        <dbReference type="ARBA" id="ARBA00006484"/>
    </source>
</evidence>
<protein>
    <submittedName>
        <fullName evidence="5">NAD(P)-binding protein</fullName>
    </submittedName>
</protein>
<dbReference type="PANTHER" id="PTHR43639">
    <property type="entry name" value="OXIDOREDUCTASE, SHORT-CHAIN DEHYDROGENASE/REDUCTASE FAMILY (AFU_ORTHOLOGUE AFUA_5G02870)"/>
    <property type="match status" value="1"/>
</dbReference>
<sequence>MSPTEKKSLAGKVALVTGSSRGIGAAIALRLASHGADVVINYMSSASAAEEIANRARSFGVRALAIQADVSQADQIEAMFEKAFAEFGKLDIVMSNSGIEHFGNLAEITPEDIDRVLGVNVKAQFMVAQQAFKYLCDNGRLVLISSVSAVMGFPKHALYSASKAAIQGMVRSLAWDFGKRGITVNCIAPGGIKTDMYAEAAAKYIPGGDGMSIEEIDAKVSQWSPLGRPGFPDDIAGVVALLASEEAQWITGQTMHVNGGTYMV</sequence>
<evidence type="ECO:0000259" key="4">
    <source>
        <dbReference type="SMART" id="SM00822"/>
    </source>
</evidence>
<dbReference type="NCBIfam" id="NF005559">
    <property type="entry name" value="PRK07231.1"/>
    <property type="match status" value="1"/>
</dbReference>
<feature type="domain" description="Ketoreductase" evidence="4">
    <location>
        <begin position="12"/>
        <end position="195"/>
    </location>
</feature>
<dbReference type="InterPro" id="IPR036291">
    <property type="entry name" value="NAD(P)-bd_dom_sf"/>
</dbReference>
<dbReference type="InterPro" id="IPR020904">
    <property type="entry name" value="Sc_DH/Rdtase_CS"/>
</dbReference>
<dbReference type="SUPFAM" id="SSF51735">
    <property type="entry name" value="NAD(P)-binding Rossmann-fold domains"/>
    <property type="match status" value="1"/>
</dbReference>
<comment type="caution">
    <text evidence="5">The sequence shown here is derived from an EMBL/GenBank/DDBJ whole genome shotgun (WGS) entry which is preliminary data.</text>
</comment>
<feature type="non-terminal residue" evidence="5">
    <location>
        <position position="1"/>
    </location>
</feature>
<proteinExistence type="inferred from homology"/>
<keyword evidence="2" id="KW-0521">NADP</keyword>
<dbReference type="PANTHER" id="PTHR43639:SF1">
    <property type="entry name" value="SHORT-CHAIN DEHYDROGENASE_REDUCTASE FAMILY PROTEIN"/>
    <property type="match status" value="1"/>
</dbReference>
<dbReference type="PRINTS" id="PR00081">
    <property type="entry name" value="GDHRDH"/>
</dbReference>
<keyword evidence="3" id="KW-0560">Oxidoreductase</keyword>
<dbReference type="Pfam" id="PF13561">
    <property type="entry name" value="adh_short_C2"/>
    <property type="match status" value="1"/>
</dbReference>
<evidence type="ECO:0000256" key="3">
    <source>
        <dbReference type="ARBA" id="ARBA00023002"/>
    </source>
</evidence>
<evidence type="ECO:0000256" key="2">
    <source>
        <dbReference type="ARBA" id="ARBA00022857"/>
    </source>
</evidence>
<organism evidence="5 6">
    <name type="scientific">Aureobasidium melanogenum</name>
    <name type="common">Aureobasidium pullulans var. melanogenum</name>
    <dbReference type="NCBI Taxonomy" id="46634"/>
    <lineage>
        <taxon>Eukaryota</taxon>
        <taxon>Fungi</taxon>
        <taxon>Dikarya</taxon>
        <taxon>Ascomycota</taxon>
        <taxon>Pezizomycotina</taxon>
        <taxon>Dothideomycetes</taxon>
        <taxon>Dothideomycetidae</taxon>
        <taxon>Dothideales</taxon>
        <taxon>Saccotheciaceae</taxon>
        <taxon>Aureobasidium</taxon>
    </lineage>
</organism>
<dbReference type="PROSITE" id="PS00061">
    <property type="entry name" value="ADH_SHORT"/>
    <property type="match status" value="1"/>
</dbReference>
<name>A0A9P8EPY4_AURME</name>
<dbReference type="EMBL" id="JAHFXF010000135">
    <property type="protein sequence ID" value="KAG9695260.1"/>
    <property type="molecule type" value="Genomic_DNA"/>
</dbReference>
<evidence type="ECO:0000313" key="6">
    <source>
        <dbReference type="Proteomes" id="UP000779574"/>
    </source>
</evidence>
<dbReference type="InterPro" id="IPR002347">
    <property type="entry name" value="SDR_fam"/>
</dbReference>
<dbReference type="OrthoDB" id="47007at2759"/>
<dbReference type="SMART" id="SM00822">
    <property type="entry name" value="PKS_KR"/>
    <property type="match status" value="1"/>
</dbReference>
<evidence type="ECO:0000313" key="5">
    <source>
        <dbReference type="EMBL" id="KAG9695260.1"/>
    </source>
</evidence>